<proteinExistence type="inferred from homology"/>
<dbReference type="InterPro" id="IPR011250">
    <property type="entry name" value="OMP/PagP_B-barrel"/>
</dbReference>
<dbReference type="GO" id="GO:0019867">
    <property type="term" value="C:outer membrane"/>
    <property type="evidence" value="ECO:0007669"/>
    <property type="project" value="InterPro"/>
</dbReference>
<dbReference type="InterPro" id="IPR005618">
    <property type="entry name" value="OMPW"/>
</dbReference>
<evidence type="ECO:0000313" key="4">
    <source>
        <dbReference type="Proteomes" id="UP000195766"/>
    </source>
</evidence>
<dbReference type="EMBL" id="FUIE01000016">
    <property type="protein sequence ID" value="SJM51692.1"/>
    <property type="molecule type" value="Genomic_DNA"/>
</dbReference>
<accession>A0A1R4F7B4</accession>
<protein>
    <submittedName>
        <fullName evidence="3">Outer membrane protein W</fullName>
    </submittedName>
</protein>
<evidence type="ECO:0000256" key="1">
    <source>
        <dbReference type="ARBA" id="ARBA00009330"/>
    </source>
</evidence>
<organism evidence="3 4">
    <name type="scientific">Brevundimonas diminuta 3F5N</name>
    <dbReference type="NCBI Taxonomy" id="1255603"/>
    <lineage>
        <taxon>Bacteria</taxon>
        <taxon>Pseudomonadati</taxon>
        <taxon>Pseudomonadota</taxon>
        <taxon>Alphaproteobacteria</taxon>
        <taxon>Caulobacterales</taxon>
        <taxon>Caulobacteraceae</taxon>
        <taxon>Brevundimonas</taxon>
    </lineage>
</organism>
<evidence type="ECO:0000313" key="3">
    <source>
        <dbReference type="EMBL" id="SJM51692.1"/>
    </source>
</evidence>
<dbReference type="AlphaFoldDB" id="A0A1R4F7B4"/>
<name>A0A1R4F7B4_BREDI</name>
<sequence length="260" mass="27172">MDEIEEISVACAGSRRDDEGGRKVIQTSKPGPLPTRRMSGIEPMKTAAALIASVSLLAVAGAASAQNAAPEQVGKGSLIVTARMTGVLPQADDAIVTAAGADSGLKVDVGDDWMPTLGFTYFVADHWAVEAILGATQHEVRAKGGATDVAVHETWVLPPVVTLQYRPTPNATVSPYVGAGVSYMAFFSGKDKNGFEVDLDNGFGVALQAGADWNISGPWTLNLDAKKVWFDTDAKINGGALKSSVSLDPWVVSVGVGRKF</sequence>
<comment type="similarity">
    <text evidence="1">Belongs to the OmpW/AlkL family.</text>
</comment>
<dbReference type="GO" id="GO:0055085">
    <property type="term" value="P:transmembrane transport"/>
    <property type="evidence" value="ECO:0007669"/>
    <property type="project" value="TreeGrafter"/>
</dbReference>
<reference evidence="3 4" key="1">
    <citation type="submission" date="2017-02" db="EMBL/GenBank/DDBJ databases">
        <authorList>
            <person name="Peterson S.W."/>
        </authorList>
    </citation>
    <scope>NUCLEOTIDE SEQUENCE [LARGE SCALE GENOMIC DNA]</scope>
    <source>
        <strain evidence="3 4">3F5N</strain>
    </source>
</reference>
<dbReference type="Proteomes" id="UP000195766">
    <property type="component" value="Unassembled WGS sequence"/>
</dbReference>
<evidence type="ECO:0000256" key="2">
    <source>
        <dbReference type="SAM" id="MobiDB-lite"/>
    </source>
</evidence>
<feature type="region of interest" description="Disordered" evidence="2">
    <location>
        <begin position="13"/>
        <end position="38"/>
    </location>
</feature>
<dbReference type="PANTHER" id="PTHR36920">
    <property type="match status" value="1"/>
</dbReference>
<gene>
    <name evidence="3" type="ORF">FM111_02995</name>
</gene>
<dbReference type="Gene3D" id="2.40.160.20">
    <property type="match status" value="1"/>
</dbReference>
<dbReference type="PANTHER" id="PTHR36920:SF1">
    <property type="entry name" value="OUTER MEMBRANE PROTEIN W"/>
    <property type="match status" value="1"/>
</dbReference>
<dbReference type="SUPFAM" id="SSF56925">
    <property type="entry name" value="OMPA-like"/>
    <property type="match status" value="1"/>
</dbReference>
<dbReference type="Pfam" id="PF03922">
    <property type="entry name" value="OmpW"/>
    <property type="match status" value="1"/>
</dbReference>